<keyword evidence="2 4" id="KW-0863">Zinc-finger</keyword>
<dbReference type="Pfam" id="PF04937">
    <property type="entry name" value="DUF659"/>
    <property type="match status" value="1"/>
</dbReference>
<comment type="caution">
    <text evidence="7">The sequence shown here is derived from an EMBL/GenBank/DDBJ whole genome shotgun (WGS) entry which is preliminary data.</text>
</comment>
<dbReference type="Pfam" id="PF02892">
    <property type="entry name" value="zf-BED"/>
    <property type="match status" value="1"/>
</dbReference>
<evidence type="ECO:0000256" key="4">
    <source>
        <dbReference type="PROSITE-ProRule" id="PRU00027"/>
    </source>
</evidence>
<feature type="region of interest" description="Disordered" evidence="5">
    <location>
        <begin position="1"/>
        <end position="31"/>
    </location>
</feature>
<accession>A0A834THX6</accession>
<evidence type="ECO:0000259" key="6">
    <source>
        <dbReference type="PROSITE" id="PS50808"/>
    </source>
</evidence>
<dbReference type="GO" id="GO:0003677">
    <property type="term" value="F:DNA binding"/>
    <property type="evidence" value="ECO:0007669"/>
    <property type="project" value="InterPro"/>
</dbReference>
<keyword evidence="8" id="KW-1185">Reference proteome</keyword>
<feature type="domain" description="BED-type" evidence="6">
    <location>
        <begin position="29"/>
        <end position="85"/>
    </location>
</feature>
<evidence type="ECO:0000313" key="7">
    <source>
        <dbReference type="EMBL" id="KAF7822105.1"/>
    </source>
</evidence>
<evidence type="ECO:0000256" key="2">
    <source>
        <dbReference type="ARBA" id="ARBA00022771"/>
    </source>
</evidence>
<dbReference type="SUPFAM" id="SSF53098">
    <property type="entry name" value="Ribonuclease H-like"/>
    <property type="match status" value="1"/>
</dbReference>
<dbReference type="AlphaFoldDB" id="A0A834THX6"/>
<evidence type="ECO:0000313" key="8">
    <source>
        <dbReference type="Proteomes" id="UP000634136"/>
    </source>
</evidence>
<dbReference type="InterPro" id="IPR007021">
    <property type="entry name" value="DUF659"/>
</dbReference>
<dbReference type="PROSITE" id="PS50808">
    <property type="entry name" value="ZF_BED"/>
    <property type="match status" value="1"/>
</dbReference>
<protein>
    <recommendedName>
        <fullName evidence="6">BED-type domain-containing protein</fullName>
    </recommendedName>
</protein>
<dbReference type="EMBL" id="JAAIUW010000008">
    <property type="protein sequence ID" value="KAF7822105.1"/>
    <property type="molecule type" value="Genomic_DNA"/>
</dbReference>
<dbReference type="PANTHER" id="PTHR32166:SF122">
    <property type="entry name" value="OS09G0499600 PROTEIN"/>
    <property type="match status" value="1"/>
</dbReference>
<sequence length="261" mass="29305">MTSQSPPIGSGAGTSASGQNKKRKNALDSRTDVSWKHGHVVDGDSRKVECKYCKKIYTVGAYRFKHHLVCTSNNVEPCVSVPDDVKKEMLTILVKSTERPSKENLSGVGVHGETDKEMCELIAKHGPGFKPPTFHKVREKFLKQEVEETKNLLEQHKLEWKKKGCTIMSDGWTDRKRRSIVNFLVNSPKGTVFLSSKDVSDVSKTTEKVFEMLDEIFEQVGEENVVQVITDNAANYKATGELLMAKRKRLFGPLVQHTVLI</sequence>
<dbReference type="InterPro" id="IPR012337">
    <property type="entry name" value="RNaseH-like_sf"/>
</dbReference>
<dbReference type="OrthoDB" id="1935289at2759"/>
<name>A0A834THX6_9FABA</name>
<reference evidence="7" key="1">
    <citation type="submission" date="2020-09" db="EMBL/GenBank/DDBJ databases">
        <title>Genome-Enabled Discovery of Anthraquinone Biosynthesis in Senna tora.</title>
        <authorList>
            <person name="Kang S.-H."/>
            <person name="Pandey R.P."/>
            <person name="Lee C.-M."/>
            <person name="Sim J.-S."/>
            <person name="Jeong J.-T."/>
            <person name="Choi B.-S."/>
            <person name="Jung M."/>
            <person name="Ginzburg D."/>
            <person name="Zhao K."/>
            <person name="Won S.Y."/>
            <person name="Oh T.-J."/>
            <person name="Yu Y."/>
            <person name="Kim N.-H."/>
            <person name="Lee O.R."/>
            <person name="Lee T.-H."/>
            <person name="Bashyal P."/>
            <person name="Kim T.-S."/>
            <person name="Lee W.-H."/>
            <person name="Kawkins C."/>
            <person name="Kim C.-K."/>
            <person name="Kim J.S."/>
            <person name="Ahn B.O."/>
            <person name="Rhee S.Y."/>
            <person name="Sohng J.K."/>
        </authorList>
    </citation>
    <scope>NUCLEOTIDE SEQUENCE</scope>
    <source>
        <tissue evidence="7">Leaf</tissue>
    </source>
</reference>
<dbReference type="GO" id="GO:0008270">
    <property type="term" value="F:zinc ion binding"/>
    <property type="evidence" value="ECO:0007669"/>
    <property type="project" value="UniProtKB-KW"/>
</dbReference>
<evidence type="ECO:0000256" key="1">
    <source>
        <dbReference type="ARBA" id="ARBA00022723"/>
    </source>
</evidence>
<evidence type="ECO:0000256" key="5">
    <source>
        <dbReference type="SAM" id="MobiDB-lite"/>
    </source>
</evidence>
<evidence type="ECO:0000256" key="3">
    <source>
        <dbReference type="ARBA" id="ARBA00022833"/>
    </source>
</evidence>
<dbReference type="PANTHER" id="PTHR32166">
    <property type="entry name" value="OSJNBA0013A04.12 PROTEIN"/>
    <property type="match status" value="1"/>
</dbReference>
<dbReference type="Proteomes" id="UP000634136">
    <property type="component" value="Unassembled WGS sequence"/>
</dbReference>
<keyword evidence="1" id="KW-0479">Metal-binding</keyword>
<dbReference type="InterPro" id="IPR003656">
    <property type="entry name" value="Znf_BED"/>
</dbReference>
<feature type="compositionally biased region" description="Polar residues" evidence="5">
    <location>
        <begin position="1"/>
        <end position="19"/>
    </location>
</feature>
<proteinExistence type="predicted"/>
<organism evidence="7 8">
    <name type="scientific">Senna tora</name>
    <dbReference type="NCBI Taxonomy" id="362788"/>
    <lineage>
        <taxon>Eukaryota</taxon>
        <taxon>Viridiplantae</taxon>
        <taxon>Streptophyta</taxon>
        <taxon>Embryophyta</taxon>
        <taxon>Tracheophyta</taxon>
        <taxon>Spermatophyta</taxon>
        <taxon>Magnoliopsida</taxon>
        <taxon>eudicotyledons</taxon>
        <taxon>Gunneridae</taxon>
        <taxon>Pentapetalae</taxon>
        <taxon>rosids</taxon>
        <taxon>fabids</taxon>
        <taxon>Fabales</taxon>
        <taxon>Fabaceae</taxon>
        <taxon>Caesalpinioideae</taxon>
        <taxon>Cassia clade</taxon>
        <taxon>Senna</taxon>
    </lineage>
</organism>
<gene>
    <name evidence="7" type="ORF">G2W53_027560</name>
</gene>
<keyword evidence="3" id="KW-0862">Zinc</keyword>